<accession>A0A2K5AT11</accession>
<gene>
    <name evidence="2" type="ORF">NCAV_1612</name>
</gene>
<dbReference type="PANTHER" id="PTHR36566">
    <property type="entry name" value="NICKEL INSERTION PROTEIN-RELATED"/>
    <property type="match status" value="1"/>
</dbReference>
<evidence type="ECO:0000313" key="2">
    <source>
        <dbReference type="EMBL" id="SPC34775.1"/>
    </source>
</evidence>
<dbReference type="EMBL" id="LT981265">
    <property type="protein sequence ID" value="SPC34775.1"/>
    <property type="molecule type" value="Genomic_DNA"/>
</dbReference>
<evidence type="ECO:0000313" key="3">
    <source>
        <dbReference type="Proteomes" id="UP000236248"/>
    </source>
</evidence>
<name>A0A2K5AT11_9ARCH</name>
<reference evidence="3" key="1">
    <citation type="submission" date="2018-01" db="EMBL/GenBank/DDBJ databases">
        <authorList>
            <person name="Kerou L M."/>
        </authorList>
    </citation>
    <scope>NUCLEOTIDE SEQUENCE [LARGE SCALE GENOMIC DNA]</scope>
    <source>
        <strain evidence="3">SCU2</strain>
    </source>
</reference>
<dbReference type="GeneID" id="41595603"/>
<evidence type="ECO:0000256" key="1">
    <source>
        <dbReference type="ARBA" id="ARBA00022596"/>
    </source>
</evidence>
<proteinExistence type="predicted"/>
<dbReference type="Pfam" id="PF01969">
    <property type="entry name" value="Ni_insertion"/>
    <property type="match status" value="1"/>
</dbReference>
<dbReference type="Gene3D" id="3.30.70.1380">
    <property type="entry name" value="Transcriptional regulatory protein pf0864 domain like"/>
    <property type="match status" value="1"/>
</dbReference>
<keyword evidence="3" id="KW-1185">Reference proteome</keyword>
<dbReference type="PANTHER" id="PTHR36566:SF1">
    <property type="entry name" value="PYRIDINIUM-3,5-BISTHIOCARBOXYLIC ACID MONONUCLEOTIDE NICKEL INSERTION PROTEIN"/>
    <property type="match status" value="1"/>
</dbReference>
<dbReference type="RefSeq" id="WP_103286625.1">
    <property type="nucleotide sequence ID" value="NZ_LT981265.1"/>
</dbReference>
<evidence type="ECO:0008006" key="4">
    <source>
        <dbReference type="Google" id="ProtNLM"/>
    </source>
</evidence>
<dbReference type="NCBIfam" id="TIGR00299">
    <property type="entry name" value="nickel pincer cofactor biosynthesis protein LarC"/>
    <property type="match status" value="1"/>
</dbReference>
<organism evidence="2 3">
    <name type="scientific">Candidatus Nitrosocaldus cavascurensis</name>
    <dbReference type="NCBI Taxonomy" id="2058097"/>
    <lineage>
        <taxon>Archaea</taxon>
        <taxon>Nitrososphaerota</taxon>
        <taxon>Nitrososphaeria</taxon>
        <taxon>Candidatus Nitrosocaldales</taxon>
        <taxon>Candidatus Nitrosocaldaceae</taxon>
        <taxon>Candidatus Nitrosocaldus</taxon>
    </lineage>
</organism>
<dbReference type="AlphaFoldDB" id="A0A2K5AT11"/>
<dbReference type="KEGG" id="ncv:NCAV_1612"/>
<protein>
    <recommendedName>
        <fullName evidence="4">Nickel pincer cofactor biosynthesis protein LarC</fullName>
    </recommendedName>
</protein>
<dbReference type="Proteomes" id="UP000236248">
    <property type="component" value="Chromosome NCAV"/>
</dbReference>
<sequence length="424" mass="46878">MYNRVVIDCQTAGISGDMLLSSLADLATQESRRKVIDCLYSCQDAVGWLRIKDLEFKQVSRSGFRALQLSISYEQVEEERRGVEVYDAVARCCKHLSLSEKAKDFALKSMEEIVKAEATIHMEDISTVHLHEVSSADTIVDIVGTALVLQELNLFNDSVEIYATKVAVGGGYVSFSHGMVSNPASAILEIFKGKRFILLGGPVEHELTTPTGAAMLVNLARCSLDFYPAFECVNVGYGAGMQEFTSIPNVLKVVLGKASESYARDTIIMLETNLDDVEGELIAGVVDRLMSNGARDASVIQVIGKKGRPSYILRVLCDRDVMSNLLSIMFRESGTLGIRVQEYDRYILAGRDVLDVPVRIKDREFKIRAKVVRDSNGRIIHVKAEYDDVASMADMLGIPYRVAYMMAYKSISSMLVDVEDSSSN</sequence>
<dbReference type="InterPro" id="IPR002822">
    <property type="entry name" value="Ni_insertion"/>
</dbReference>
<keyword evidence="1" id="KW-0533">Nickel</keyword>
<dbReference type="Gene3D" id="3.10.20.300">
    <property type="entry name" value="mk0293 like domain"/>
    <property type="match status" value="1"/>
</dbReference>